<evidence type="ECO:0000256" key="3">
    <source>
        <dbReference type="ARBA" id="ARBA00022490"/>
    </source>
</evidence>
<organism evidence="8 9">
    <name type="scientific">Mesorhabditis spiculigera</name>
    <dbReference type="NCBI Taxonomy" id="96644"/>
    <lineage>
        <taxon>Eukaryota</taxon>
        <taxon>Metazoa</taxon>
        <taxon>Ecdysozoa</taxon>
        <taxon>Nematoda</taxon>
        <taxon>Chromadorea</taxon>
        <taxon>Rhabditida</taxon>
        <taxon>Rhabditina</taxon>
        <taxon>Rhabditomorpha</taxon>
        <taxon>Rhabditoidea</taxon>
        <taxon>Rhabditidae</taxon>
        <taxon>Mesorhabditinae</taxon>
        <taxon>Mesorhabditis</taxon>
    </lineage>
</organism>
<feature type="region of interest" description="Disordered" evidence="6">
    <location>
        <begin position="1"/>
        <end position="31"/>
    </location>
</feature>
<evidence type="ECO:0000256" key="5">
    <source>
        <dbReference type="ARBA" id="ARBA00023242"/>
    </source>
</evidence>
<feature type="domain" description="PIN" evidence="7">
    <location>
        <begin position="654"/>
        <end position="811"/>
    </location>
</feature>
<dbReference type="GO" id="GO:0005697">
    <property type="term" value="C:telomerase holoenzyme complex"/>
    <property type="evidence" value="ECO:0007669"/>
    <property type="project" value="TreeGrafter"/>
</dbReference>
<dbReference type="GO" id="GO:0042162">
    <property type="term" value="F:telomeric DNA binding"/>
    <property type="evidence" value="ECO:0007669"/>
    <property type="project" value="TreeGrafter"/>
</dbReference>
<evidence type="ECO:0000256" key="4">
    <source>
        <dbReference type="ARBA" id="ARBA00023161"/>
    </source>
</evidence>
<dbReference type="PANTHER" id="PTHR15696:SF0">
    <property type="entry name" value="TELOMERASE-BINDING PROTEIN EST1A"/>
    <property type="match status" value="1"/>
</dbReference>
<dbReference type="InterPro" id="IPR002716">
    <property type="entry name" value="PIN_dom"/>
</dbReference>
<dbReference type="Gene3D" id="3.40.50.1010">
    <property type="entry name" value="5'-nuclease"/>
    <property type="match status" value="1"/>
</dbReference>
<comment type="subcellular location">
    <subcellularLocation>
        <location evidence="2">Cytoplasm</location>
    </subcellularLocation>
    <subcellularLocation>
        <location evidence="1">Nucleus</location>
    </subcellularLocation>
</comment>
<evidence type="ECO:0000256" key="1">
    <source>
        <dbReference type="ARBA" id="ARBA00004123"/>
    </source>
</evidence>
<dbReference type="Pfam" id="PF13638">
    <property type="entry name" value="PIN_4"/>
    <property type="match status" value="1"/>
</dbReference>
<evidence type="ECO:0000256" key="2">
    <source>
        <dbReference type="ARBA" id="ARBA00004496"/>
    </source>
</evidence>
<dbReference type="EMBL" id="CATQJA010002644">
    <property type="protein sequence ID" value="CAJ0576478.1"/>
    <property type="molecule type" value="Genomic_DNA"/>
</dbReference>
<dbReference type="InterPro" id="IPR045153">
    <property type="entry name" value="Est1/Ebs1-like"/>
</dbReference>
<dbReference type="Gene3D" id="1.25.40.10">
    <property type="entry name" value="Tetratricopeptide repeat domain"/>
    <property type="match status" value="1"/>
</dbReference>
<keyword evidence="5" id="KW-0539">Nucleus</keyword>
<sequence length="830" mass="93450">MSKISKPSDDSLADDVTQAGPDSQKRSTREIADEVRRKYGDRMDEINQTLNKQLSRITGGEESASKEAISLSLELADTYFEILNIDVEYSYRENIETQLFRQAFYRLINALRTAAGLKRAASGAFAKWLQQFLSQGLAFYKRLIGSYEKEYKLSISKSLFWKGGLPADDLRAAHDGIFPGQEYTAKQKRILRSLSRHFLALGNLNRYVAGGEENDSYSRAKACYLRAVQFWPETGHAYNQLAILSVANKRLLDEMFFSMRALSCLHPFEATDERMNQRLSEVLLKIEEHEEAMNKQLGRIKSEAEIAFQKDRSVEIWVRDDGHGDRKDEDDESAENLLQLVRNLPTATLSERFVQYALAVATMLLQKLSLENFLSVSTRMLVHLIVALEQPGSPLTALQLSQVTAIFIYVLVNCESKCAETITVPHQLSVQFIITYLGVLLQPLSGCNVPQIVKWLSENEEAPRPVRVPMPSVFLLAQFFSNPIGRRILGSSNTLEPLSPMPFLDAWSNLANAANLFQDRKIRRILYPSDSGKIAVYMPELFLVASFCDVFPHPPKITEVAGRQGDGTDLIALHARLASVAQLAHIFVELGTSSLDYDTSNKEFFIPTPAAEIEEAGPGLILERRRSSESKSTREQLTSYEQKLRNTFIVVKPTQIVPDTNAFVDHLQWIEKIINSGRYTLLIPTVVIQELSGLSLAVKEVTSRTQALYVNAQAKKAVRWIEGLYKTRPKNVGLLTKQGVRIQLMSTTEEKQPSETYQINDDLIVESCALFAEDLFMPPFNAEKLRDQIPKGAHIESRGVVLLTDDRGMHIKASIPGWSVERNGNFGLCR</sequence>
<proteinExistence type="predicted"/>
<dbReference type="InterPro" id="IPR011990">
    <property type="entry name" value="TPR-like_helical_dom_sf"/>
</dbReference>
<reference evidence="8" key="1">
    <citation type="submission" date="2023-06" db="EMBL/GenBank/DDBJ databases">
        <authorList>
            <person name="Delattre M."/>
        </authorList>
    </citation>
    <scope>NUCLEOTIDE SEQUENCE</scope>
    <source>
        <strain evidence="8">AF72</strain>
    </source>
</reference>
<dbReference type="SMART" id="SM00670">
    <property type="entry name" value="PINc"/>
    <property type="match status" value="1"/>
</dbReference>
<comment type="caution">
    <text evidence="8">The sequence shown here is derived from an EMBL/GenBank/DDBJ whole genome shotgun (WGS) entry which is preliminary data.</text>
</comment>
<protein>
    <recommendedName>
        <fullName evidence="7">PIN domain-containing protein</fullName>
    </recommendedName>
</protein>
<dbReference type="Pfam" id="PF10374">
    <property type="entry name" value="EST1"/>
    <property type="match status" value="1"/>
</dbReference>
<dbReference type="InterPro" id="IPR019458">
    <property type="entry name" value="Est1-like_N"/>
</dbReference>
<dbReference type="GO" id="GO:0005737">
    <property type="term" value="C:cytoplasm"/>
    <property type="evidence" value="ECO:0007669"/>
    <property type="project" value="UniProtKB-SubCell"/>
</dbReference>
<dbReference type="InterPro" id="IPR029060">
    <property type="entry name" value="PIN-like_dom_sf"/>
</dbReference>
<evidence type="ECO:0000256" key="6">
    <source>
        <dbReference type="SAM" id="MobiDB-lite"/>
    </source>
</evidence>
<dbReference type="GO" id="GO:0000184">
    <property type="term" value="P:nuclear-transcribed mRNA catabolic process, nonsense-mediated decay"/>
    <property type="evidence" value="ECO:0007669"/>
    <property type="project" value="UniProtKB-KW"/>
</dbReference>
<feature type="non-terminal residue" evidence="8">
    <location>
        <position position="830"/>
    </location>
</feature>
<name>A0AA36CW80_9BILA</name>
<keyword evidence="3" id="KW-0963">Cytoplasm</keyword>
<accession>A0AA36CW80</accession>
<dbReference type="SUPFAM" id="SSF88723">
    <property type="entry name" value="PIN domain-like"/>
    <property type="match status" value="1"/>
</dbReference>
<dbReference type="Proteomes" id="UP001177023">
    <property type="component" value="Unassembled WGS sequence"/>
</dbReference>
<dbReference type="AlphaFoldDB" id="A0AA36CW80"/>
<dbReference type="GO" id="GO:0070034">
    <property type="term" value="F:telomerase RNA binding"/>
    <property type="evidence" value="ECO:0007669"/>
    <property type="project" value="TreeGrafter"/>
</dbReference>
<dbReference type="Pfam" id="PF10373">
    <property type="entry name" value="EST1_DNA_bind"/>
    <property type="match status" value="1"/>
</dbReference>
<dbReference type="SUPFAM" id="SSF48452">
    <property type="entry name" value="TPR-like"/>
    <property type="match status" value="1"/>
</dbReference>
<evidence type="ECO:0000313" key="9">
    <source>
        <dbReference type="Proteomes" id="UP001177023"/>
    </source>
</evidence>
<dbReference type="InterPro" id="IPR018834">
    <property type="entry name" value="DNA/RNA-bd_Est1-type"/>
</dbReference>
<gene>
    <name evidence="8" type="ORF">MSPICULIGERA_LOCUS14770</name>
</gene>
<evidence type="ECO:0000259" key="7">
    <source>
        <dbReference type="SMART" id="SM00670"/>
    </source>
</evidence>
<evidence type="ECO:0000313" key="8">
    <source>
        <dbReference type="EMBL" id="CAJ0576478.1"/>
    </source>
</evidence>
<keyword evidence="9" id="KW-1185">Reference proteome</keyword>
<dbReference type="PANTHER" id="PTHR15696">
    <property type="entry name" value="SMG-7 SUPPRESSOR WITH MORPHOLOGICAL EFFECT ON GENITALIA PROTEIN 7"/>
    <property type="match status" value="1"/>
</dbReference>
<keyword evidence="4" id="KW-0866">Nonsense-mediated mRNA decay</keyword>